<proteinExistence type="predicted"/>
<name>A0A9N7Z3Q6_PLEPL</name>
<protein>
    <submittedName>
        <fullName evidence="1">Uncharacterized protein</fullName>
    </submittedName>
</protein>
<sequence length="113" mass="12605">MEDVYLHFLPLSRNEAKISKTAGLSYGAPKGKTATIRLCLSPAETKTRDCSMSATGELLSPHHLGEDKKREIRLLEIFGCCQVEENENGETDEEISDVQCDEQNLHLHIKAGY</sequence>
<reference evidence="1" key="1">
    <citation type="submission" date="2020-03" db="EMBL/GenBank/DDBJ databases">
        <authorList>
            <person name="Weist P."/>
        </authorList>
    </citation>
    <scope>NUCLEOTIDE SEQUENCE</scope>
</reference>
<accession>A0A9N7Z3Q6</accession>
<evidence type="ECO:0000313" key="2">
    <source>
        <dbReference type="Proteomes" id="UP001153269"/>
    </source>
</evidence>
<dbReference type="EMBL" id="CADEAL010004044">
    <property type="protein sequence ID" value="CAB1450180.1"/>
    <property type="molecule type" value="Genomic_DNA"/>
</dbReference>
<organism evidence="1 2">
    <name type="scientific">Pleuronectes platessa</name>
    <name type="common">European plaice</name>
    <dbReference type="NCBI Taxonomy" id="8262"/>
    <lineage>
        <taxon>Eukaryota</taxon>
        <taxon>Metazoa</taxon>
        <taxon>Chordata</taxon>
        <taxon>Craniata</taxon>
        <taxon>Vertebrata</taxon>
        <taxon>Euteleostomi</taxon>
        <taxon>Actinopterygii</taxon>
        <taxon>Neopterygii</taxon>
        <taxon>Teleostei</taxon>
        <taxon>Neoteleostei</taxon>
        <taxon>Acanthomorphata</taxon>
        <taxon>Carangaria</taxon>
        <taxon>Pleuronectiformes</taxon>
        <taxon>Pleuronectoidei</taxon>
        <taxon>Pleuronectidae</taxon>
        <taxon>Pleuronectes</taxon>
    </lineage>
</organism>
<keyword evidence="2" id="KW-1185">Reference proteome</keyword>
<comment type="caution">
    <text evidence="1">The sequence shown here is derived from an EMBL/GenBank/DDBJ whole genome shotgun (WGS) entry which is preliminary data.</text>
</comment>
<evidence type="ECO:0000313" key="1">
    <source>
        <dbReference type="EMBL" id="CAB1450180.1"/>
    </source>
</evidence>
<gene>
    <name evidence="1" type="ORF">PLEPLA_LOCUS37869</name>
</gene>
<dbReference type="AlphaFoldDB" id="A0A9N7Z3Q6"/>
<dbReference type="Proteomes" id="UP001153269">
    <property type="component" value="Unassembled WGS sequence"/>
</dbReference>